<dbReference type="InterPro" id="IPR046342">
    <property type="entry name" value="CBS_dom_sf"/>
</dbReference>
<evidence type="ECO:0000256" key="1">
    <source>
        <dbReference type="ARBA" id="ARBA00022737"/>
    </source>
</evidence>
<dbReference type="EMBL" id="LSYV01000039">
    <property type="protein sequence ID" value="KXZ47070.1"/>
    <property type="molecule type" value="Genomic_DNA"/>
</dbReference>
<evidence type="ECO:0000313" key="3">
    <source>
        <dbReference type="EMBL" id="KXZ47070.1"/>
    </source>
</evidence>
<dbReference type="Gene3D" id="3.10.580.10">
    <property type="entry name" value="CBS-domain"/>
    <property type="match status" value="1"/>
</dbReference>
<gene>
    <name evidence="3" type="ORF">GPECTOR_38g307</name>
</gene>
<dbReference type="Pfam" id="PF01595">
    <property type="entry name" value="CNNM"/>
    <property type="match status" value="1"/>
</dbReference>
<proteinExistence type="predicted"/>
<evidence type="ECO:0000313" key="4">
    <source>
        <dbReference type="Proteomes" id="UP000075714"/>
    </source>
</evidence>
<dbReference type="InterPro" id="IPR002550">
    <property type="entry name" value="CNNM"/>
</dbReference>
<dbReference type="InterPro" id="IPR045095">
    <property type="entry name" value="ACDP"/>
</dbReference>
<dbReference type="GO" id="GO:0030026">
    <property type="term" value="P:intracellular manganese ion homeostasis"/>
    <property type="evidence" value="ECO:0007669"/>
    <property type="project" value="TreeGrafter"/>
</dbReference>
<dbReference type="Proteomes" id="UP000075714">
    <property type="component" value="Unassembled WGS sequence"/>
</dbReference>
<dbReference type="OrthoDB" id="5353557at2759"/>
<keyword evidence="4" id="KW-1185">Reference proteome</keyword>
<dbReference type="PANTHER" id="PTHR12064">
    <property type="entry name" value="METAL TRANSPORTER CNNM"/>
    <property type="match status" value="1"/>
</dbReference>
<name>A0A150GCL4_GONPE</name>
<evidence type="ECO:0000259" key="2">
    <source>
        <dbReference type="Pfam" id="PF01595"/>
    </source>
</evidence>
<organism evidence="3 4">
    <name type="scientific">Gonium pectorale</name>
    <name type="common">Green alga</name>
    <dbReference type="NCBI Taxonomy" id="33097"/>
    <lineage>
        <taxon>Eukaryota</taxon>
        <taxon>Viridiplantae</taxon>
        <taxon>Chlorophyta</taxon>
        <taxon>core chlorophytes</taxon>
        <taxon>Chlorophyceae</taxon>
        <taxon>CS clade</taxon>
        <taxon>Chlamydomonadales</taxon>
        <taxon>Volvocaceae</taxon>
        <taxon>Gonium</taxon>
    </lineage>
</organism>
<keyword evidence="1" id="KW-0677">Repeat</keyword>
<feature type="domain" description="CNNM transmembrane" evidence="2">
    <location>
        <begin position="23"/>
        <end position="89"/>
    </location>
</feature>
<comment type="caution">
    <text evidence="3">The sequence shown here is derived from an EMBL/GenBank/DDBJ whole genome shotgun (WGS) entry which is preliminary data.</text>
</comment>
<sequence>MQLILIEIIFNGLDLEVVRRSGSATQRKWAVRVIPLLENPHWLLVALVLINAACNTSLPIFLDRLVSPAVAIILATTAVLIFGEILPQLKALVALHAKHEGLGGNLSEDETKIIRGVLDLAGKDGAAAMTPLDCVFSLPADAVLNRRCLAAVLRTGLSRVPVWRRGPLGYPEFLGFLLTKEVLQKVDPSKGVRAGDAPMRVLPHLSARTSLFDLLKFFCGGRCHMVNMMMSGSAGYLITL</sequence>
<reference evidence="4" key="1">
    <citation type="journal article" date="2016" name="Nat. Commun.">
        <title>The Gonium pectorale genome demonstrates co-option of cell cycle regulation during the evolution of multicellularity.</title>
        <authorList>
            <person name="Hanschen E.R."/>
            <person name="Marriage T.N."/>
            <person name="Ferris P.J."/>
            <person name="Hamaji T."/>
            <person name="Toyoda A."/>
            <person name="Fujiyama A."/>
            <person name="Neme R."/>
            <person name="Noguchi H."/>
            <person name="Minakuchi Y."/>
            <person name="Suzuki M."/>
            <person name="Kawai-Toyooka H."/>
            <person name="Smith D.R."/>
            <person name="Sparks H."/>
            <person name="Anderson J."/>
            <person name="Bakaric R."/>
            <person name="Luria V."/>
            <person name="Karger A."/>
            <person name="Kirschner M.W."/>
            <person name="Durand P.M."/>
            <person name="Michod R.E."/>
            <person name="Nozaki H."/>
            <person name="Olson B.J."/>
        </authorList>
    </citation>
    <scope>NUCLEOTIDE SEQUENCE [LARGE SCALE GENOMIC DNA]</scope>
    <source>
        <strain evidence="4">NIES-2863</strain>
    </source>
</reference>
<accession>A0A150GCL4</accession>
<protein>
    <recommendedName>
        <fullName evidence="2">CNNM transmembrane domain-containing protein</fullName>
    </recommendedName>
</protein>
<dbReference type="AlphaFoldDB" id="A0A150GCL4"/>
<dbReference type="GO" id="GO:0005737">
    <property type="term" value="C:cytoplasm"/>
    <property type="evidence" value="ECO:0007669"/>
    <property type="project" value="TreeGrafter"/>
</dbReference>
<dbReference type="PANTHER" id="PTHR12064:SF97">
    <property type="entry name" value="METAL TRANSPORTER CNNM-5"/>
    <property type="match status" value="1"/>
</dbReference>
<dbReference type="STRING" id="33097.A0A150GCL4"/>
<dbReference type="GO" id="GO:0010960">
    <property type="term" value="P:magnesium ion homeostasis"/>
    <property type="evidence" value="ECO:0007669"/>
    <property type="project" value="InterPro"/>
</dbReference>